<protein>
    <submittedName>
        <fullName evidence="1">Uncharacterized protein</fullName>
    </submittedName>
</protein>
<comment type="caution">
    <text evidence="1">The sequence shown here is derived from an EMBL/GenBank/DDBJ whole genome shotgun (WGS) entry which is preliminary data.</text>
</comment>
<reference evidence="1 2" key="1">
    <citation type="submission" date="2022-07" db="EMBL/GenBank/DDBJ databases">
        <authorList>
            <person name="Phongsopitanun W."/>
            <person name="Tanasupawat S."/>
        </authorList>
    </citation>
    <scope>NUCLEOTIDE SEQUENCE [LARGE SCALE GENOMIC DNA]</scope>
    <source>
        <strain evidence="1 2">RCU-064</strain>
    </source>
</reference>
<name>A0ABT1VD79_9ACTN</name>
<dbReference type="EMBL" id="JANIAA010000074">
    <property type="protein sequence ID" value="MCQ8195350.1"/>
    <property type="molecule type" value="Genomic_DNA"/>
</dbReference>
<dbReference type="Proteomes" id="UP001204746">
    <property type="component" value="Unassembled WGS sequence"/>
</dbReference>
<evidence type="ECO:0000313" key="1">
    <source>
        <dbReference type="EMBL" id="MCQ8195350.1"/>
    </source>
</evidence>
<organism evidence="1 2">
    <name type="scientific">Streptomyces rugosispiralis</name>
    <dbReference type="NCBI Taxonomy" id="2967341"/>
    <lineage>
        <taxon>Bacteria</taxon>
        <taxon>Bacillati</taxon>
        <taxon>Actinomycetota</taxon>
        <taxon>Actinomycetes</taxon>
        <taxon>Kitasatosporales</taxon>
        <taxon>Streptomycetaceae</taxon>
        <taxon>Streptomyces</taxon>
    </lineage>
</organism>
<gene>
    <name evidence="1" type="ORF">NP777_45495</name>
</gene>
<proteinExistence type="predicted"/>
<sequence length="129" mass="14061">MDDVYLETLELVVEQTERDAQLLEKGEHVSGPATRRETAACRKARLDAGLPAEDGPNVGECRSSCANIVYIDRNIAVQRRLHTQWEAAAADPLSPRPLRDRAAALAESCRVIIAAHHDGQASNTSSKES</sequence>
<evidence type="ECO:0000313" key="2">
    <source>
        <dbReference type="Proteomes" id="UP001204746"/>
    </source>
</evidence>
<accession>A0ABT1VD79</accession>
<dbReference type="RefSeq" id="WP_256656080.1">
    <property type="nucleotide sequence ID" value="NZ_JANIAA010000074.1"/>
</dbReference>
<keyword evidence="2" id="KW-1185">Reference proteome</keyword>